<comment type="caution">
    <text evidence="1">The sequence shown here is derived from an EMBL/GenBank/DDBJ whole genome shotgun (WGS) entry which is preliminary data.</text>
</comment>
<accession>A0A1T1DHC4</accession>
<gene>
    <name evidence="1" type="ORF">B1J93_18355</name>
</gene>
<organism evidence="1 2">
    <name type="scientific">Leptospira kirschneri serovar Pomona</name>
    <dbReference type="NCBI Taxonomy" id="561005"/>
    <lineage>
        <taxon>Bacteria</taxon>
        <taxon>Pseudomonadati</taxon>
        <taxon>Spirochaetota</taxon>
        <taxon>Spirochaetia</taxon>
        <taxon>Leptospirales</taxon>
        <taxon>Leptospiraceae</taxon>
        <taxon>Leptospira</taxon>
    </lineage>
</organism>
<dbReference type="EMBL" id="MVIT01000077">
    <property type="protein sequence ID" value="OOV40286.1"/>
    <property type="molecule type" value="Genomic_DNA"/>
</dbReference>
<evidence type="ECO:0000313" key="2">
    <source>
        <dbReference type="Proteomes" id="UP000191008"/>
    </source>
</evidence>
<sequence length="86" mass="10383">MINRQSKCCNTLSAIQGFDFRIGSKIPIQNDMCYIFHSSYSYYGKNLFFPYRQRFLTRIERSINLNFFCENFYKISFSFDDRQIAI</sequence>
<dbReference type="AlphaFoldDB" id="A0A1T1DHC4"/>
<protein>
    <submittedName>
        <fullName evidence="1">Uncharacterized protein</fullName>
    </submittedName>
</protein>
<reference evidence="1 2" key="1">
    <citation type="submission" date="2017-02" db="EMBL/GenBank/DDBJ databases">
        <title>Comparative genomic analysis of Brazilian Leptospira kirschneri strains of different serogroups.</title>
        <authorList>
            <person name="Moreno L.Z."/>
            <person name="Miraglia F."/>
            <person name="Kremer F.S."/>
            <person name="Eslabao M.R."/>
            <person name="Lilenbaum W."/>
            <person name="Dellagostin O.A."/>
            <person name="Moreno A.M."/>
        </authorList>
    </citation>
    <scope>NUCLEOTIDE SEQUENCE [LARGE SCALE GENOMIC DNA]</scope>
    <source>
        <strain evidence="1 2">M110/06</strain>
    </source>
</reference>
<name>A0A1T1DHC4_9LEPT</name>
<evidence type="ECO:0000313" key="1">
    <source>
        <dbReference type="EMBL" id="OOV40286.1"/>
    </source>
</evidence>
<dbReference type="Proteomes" id="UP000191008">
    <property type="component" value="Unassembled WGS sequence"/>
</dbReference>
<proteinExistence type="predicted"/>